<dbReference type="InterPro" id="IPR002347">
    <property type="entry name" value="SDR_fam"/>
</dbReference>
<dbReference type="PANTHER" id="PTHR43550:SF3">
    <property type="entry name" value="3-KETODIHYDROSPHINGOSINE REDUCTASE"/>
    <property type="match status" value="1"/>
</dbReference>
<protein>
    <recommendedName>
        <fullName evidence="9">3-dehydrosphinganine reductase</fullName>
        <ecNumber evidence="9">1.1.1.102</ecNumber>
    </recommendedName>
</protein>
<evidence type="ECO:0000313" key="10">
    <source>
        <dbReference type="EMBL" id="WPL19189.1"/>
    </source>
</evidence>
<name>A0ABZ0SEU8_9GAMM</name>
<reference evidence="10 11" key="1">
    <citation type="journal article" date="2023" name="Microorganisms">
        <title>Thiorhodovibrio frisius and Trv. litoralis spp. nov., Two Novel Members from a Clade of Fastidious Purple Sulfur Bacteria That Exhibit Unique Red-Shifted Light-Harvesting Capabilities.</title>
        <authorList>
            <person name="Methner A."/>
            <person name="Kuzyk S.B."/>
            <person name="Petersen J."/>
            <person name="Bauer S."/>
            <person name="Brinkmann H."/>
            <person name="Sichau K."/>
            <person name="Wanner G."/>
            <person name="Wolf J."/>
            <person name="Neumann-Schaal M."/>
            <person name="Henke P."/>
            <person name="Tank M."/>
            <person name="Sproer C."/>
            <person name="Bunk B."/>
            <person name="Overmann J."/>
        </authorList>
    </citation>
    <scope>NUCLEOTIDE SEQUENCE [LARGE SCALE GENOMIC DNA]</scope>
    <source>
        <strain evidence="10 11">DSM 6702</strain>
    </source>
</reference>
<evidence type="ECO:0000256" key="4">
    <source>
        <dbReference type="ARBA" id="ARBA00022824"/>
    </source>
</evidence>
<evidence type="ECO:0000256" key="3">
    <source>
        <dbReference type="ARBA" id="ARBA00004991"/>
    </source>
</evidence>
<evidence type="ECO:0000256" key="7">
    <source>
        <dbReference type="ARBA" id="ARBA00023002"/>
    </source>
</evidence>
<proteinExistence type="predicted"/>
<evidence type="ECO:0000313" key="11">
    <source>
        <dbReference type="Proteomes" id="UP001432180"/>
    </source>
</evidence>
<evidence type="ECO:0000256" key="6">
    <source>
        <dbReference type="ARBA" id="ARBA00022919"/>
    </source>
</evidence>
<evidence type="ECO:0000256" key="1">
    <source>
        <dbReference type="ARBA" id="ARBA00004240"/>
    </source>
</evidence>
<keyword evidence="6" id="KW-0746">Sphingolipid metabolism</keyword>
<evidence type="ECO:0000256" key="9">
    <source>
        <dbReference type="ARBA" id="ARBA00026112"/>
    </source>
</evidence>
<comment type="pathway">
    <text evidence="3">Sphingolipid metabolism.</text>
</comment>
<dbReference type="EC" id="1.1.1.102" evidence="9"/>
<keyword evidence="8" id="KW-0443">Lipid metabolism</keyword>
<evidence type="ECO:0000256" key="2">
    <source>
        <dbReference type="ARBA" id="ARBA00004760"/>
    </source>
</evidence>
<keyword evidence="5" id="KW-0521">NADP</keyword>
<dbReference type="RefSeq" id="WP_328984936.1">
    <property type="nucleotide sequence ID" value="NZ_CP121472.1"/>
</dbReference>
<dbReference type="Proteomes" id="UP001432180">
    <property type="component" value="Chromosome"/>
</dbReference>
<dbReference type="InterPro" id="IPR045022">
    <property type="entry name" value="KDSR-like"/>
</dbReference>
<dbReference type="EMBL" id="CP121472">
    <property type="protein sequence ID" value="WPL19189.1"/>
    <property type="molecule type" value="Genomic_DNA"/>
</dbReference>
<gene>
    <name evidence="10" type="primary">acr1</name>
    <name evidence="10" type="ORF">Thiowin_04296</name>
</gene>
<dbReference type="Pfam" id="PF00106">
    <property type="entry name" value="adh_short"/>
    <property type="match status" value="1"/>
</dbReference>
<dbReference type="GO" id="GO:0016491">
    <property type="term" value="F:oxidoreductase activity"/>
    <property type="evidence" value="ECO:0007669"/>
    <property type="project" value="UniProtKB-KW"/>
</dbReference>
<dbReference type="PRINTS" id="PR00081">
    <property type="entry name" value="GDHRDH"/>
</dbReference>
<evidence type="ECO:0000256" key="8">
    <source>
        <dbReference type="ARBA" id="ARBA00023098"/>
    </source>
</evidence>
<dbReference type="Gene3D" id="3.40.50.720">
    <property type="entry name" value="NAD(P)-binding Rossmann-like Domain"/>
    <property type="match status" value="1"/>
</dbReference>
<dbReference type="PANTHER" id="PTHR43550">
    <property type="entry name" value="3-KETODIHYDROSPHINGOSINE REDUCTASE"/>
    <property type="match status" value="1"/>
</dbReference>
<comment type="subcellular location">
    <subcellularLocation>
        <location evidence="1">Endoplasmic reticulum</location>
    </subcellularLocation>
</comment>
<comment type="pathway">
    <text evidence="2">Lipid metabolism; sphingolipid metabolism.</text>
</comment>
<organism evidence="10 11">
    <name type="scientific">Thiorhodovibrio winogradskyi</name>
    <dbReference type="NCBI Taxonomy" id="77007"/>
    <lineage>
        <taxon>Bacteria</taxon>
        <taxon>Pseudomonadati</taxon>
        <taxon>Pseudomonadota</taxon>
        <taxon>Gammaproteobacteria</taxon>
        <taxon>Chromatiales</taxon>
        <taxon>Chromatiaceae</taxon>
        <taxon>Thiorhodovibrio</taxon>
    </lineage>
</organism>
<dbReference type="SUPFAM" id="SSF51735">
    <property type="entry name" value="NAD(P)-binding Rossmann-fold domains"/>
    <property type="match status" value="1"/>
</dbReference>
<dbReference type="CDD" id="cd08939">
    <property type="entry name" value="KDSR-like_SDR_c"/>
    <property type="match status" value="1"/>
</dbReference>
<keyword evidence="7 10" id="KW-0560">Oxidoreductase</keyword>
<sequence>MTAPHAFITGGSSGIGLAVAKRLALKGWRLSLLARDEHKLEQAKNALALLRYRRGQCSSISEQIGAEPSVPIDILTLSADLTDPAQTVNAARHAIATMGAPQLLVNCAGMARPGHFIEMPLDIHRRTMDVNYFGTLTMIRALAPAMIDMGGGKIVLISSGAGLVGIFGYSAYSPTKFAVRGLAEVLRAELKPLGIRVFVVYPPDTDTPQLAEENRYKPPETRAITGSATTRSAEMVAAAILSGINKNRFLIAPGWEMALLARLHSLLGPVIHRYVDSVIRHKRALQAKQTTLLGIFNVRRRRP</sequence>
<keyword evidence="4" id="KW-0256">Endoplasmic reticulum</keyword>
<dbReference type="InterPro" id="IPR036291">
    <property type="entry name" value="NAD(P)-bd_dom_sf"/>
</dbReference>
<evidence type="ECO:0000256" key="5">
    <source>
        <dbReference type="ARBA" id="ARBA00022857"/>
    </source>
</evidence>
<accession>A0ABZ0SEU8</accession>
<keyword evidence="11" id="KW-1185">Reference proteome</keyword>